<dbReference type="RefSeq" id="WP_267638398.1">
    <property type="nucleotide sequence ID" value="NZ_JAODIY010000013.1"/>
</dbReference>
<evidence type="ECO:0000313" key="2">
    <source>
        <dbReference type="EMBL" id="MFC7124825.1"/>
    </source>
</evidence>
<proteinExistence type="predicted"/>
<feature type="compositionally biased region" description="Polar residues" evidence="1">
    <location>
        <begin position="130"/>
        <end position="141"/>
    </location>
</feature>
<protein>
    <submittedName>
        <fullName evidence="2">Uncharacterized protein</fullName>
    </submittedName>
</protein>
<accession>A0ABD5X6L9</accession>
<dbReference type="Proteomes" id="UP001596414">
    <property type="component" value="Unassembled WGS sequence"/>
</dbReference>
<sequence length="364" mass="39615">MTESALIVTQTASITDGLVSLVSAQGYDQVRTVVTDRPEYGEYYLSPATIERVEKQSSAKLLLVVDGTLHPGQAVDLGARLPQVTLRDKRSTVWEHLSEENPVARARFALRQARLTRRKVATAQRDGATKSPTGTSGRLATREQQVQECQTSLETQQETARERVESTYNSVDGRVVLLGRIGSPTTKLWNRLTGSNEPAGAGRPAQPTTATATVGPHTLAVVDTPGIPGNDDFPDWLLETVPGLMASVKQATCVLGVGHRCTALHDAVCDQFAVQWRSVESATAAAARDAVRDCFETVTYAVQLPYSDAAHALIADLHDRTTVHEIEYGDKIQLCIEISQTWTDELGRRVSTVGGERQRLDEAK</sequence>
<comment type="caution">
    <text evidence="2">The sequence shown here is derived from an EMBL/GenBank/DDBJ whole genome shotgun (WGS) entry which is preliminary data.</text>
</comment>
<evidence type="ECO:0000256" key="1">
    <source>
        <dbReference type="SAM" id="MobiDB-lite"/>
    </source>
</evidence>
<feature type="region of interest" description="Disordered" evidence="1">
    <location>
        <begin position="195"/>
        <end position="216"/>
    </location>
</feature>
<gene>
    <name evidence="2" type="ORF">ACFQJ7_02060</name>
</gene>
<dbReference type="AlphaFoldDB" id="A0ABD5X6L9"/>
<evidence type="ECO:0000313" key="3">
    <source>
        <dbReference type="Proteomes" id="UP001596414"/>
    </source>
</evidence>
<feature type="region of interest" description="Disordered" evidence="1">
    <location>
        <begin position="119"/>
        <end position="141"/>
    </location>
</feature>
<name>A0ABD5X6L9_9EURY</name>
<reference evidence="2 3" key="1">
    <citation type="journal article" date="2014" name="Int. J. Syst. Evol. Microbiol.">
        <title>Complete genome sequence of Corynebacterium casei LMG S-19264T (=DSM 44701T), isolated from a smear-ripened cheese.</title>
        <authorList>
            <consortium name="US DOE Joint Genome Institute (JGI-PGF)"/>
            <person name="Walter F."/>
            <person name="Albersmeier A."/>
            <person name="Kalinowski J."/>
            <person name="Ruckert C."/>
        </authorList>
    </citation>
    <scope>NUCLEOTIDE SEQUENCE [LARGE SCALE GENOMIC DNA]</scope>
    <source>
        <strain evidence="2 3">CGMCC 4.7215</strain>
    </source>
</reference>
<organism evidence="2 3">
    <name type="scientific">Halovenus rubra</name>
    <dbReference type="NCBI Taxonomy" id="869890"/>
    <lineage>
        <taxon>Archaea</taxon>
        <taxon>Methanobacteriati</taxon>
        <taxon>Methanobacteriota</taxon>
        <taxon>Stenosarchaea group</taxon>
        <taxon>Halobacteria</taxon>
        <taxon>Halobacteriales</taxon>
        <taxon>Haloarculaceae</taxon>
        <taxon>Halovenus</taxon>
    </lineage>
</organism>
<dbReference type="EMBL" id="JBHSZQ010000002">
    <property type="protein sequence ID" value="MFC7124825.1"/>
    <property type="molecule type" value="Genomic_DNA"/>
</dbReference>